<feature type="non-terminal residue" evidence="2">
    <location>
        <position position="87"/>
    </location>
</feature>
<name>A0AAD4S753_9MAGN</name>
<dbReference type="InterPro" id="IPR005662">
    <property type="entry name" value="GTPase_Era-like"/>
</dbReference>
<dbReference type="EMBL" id="JAJJMB010013213">
    <property type="protein sequence ID" value="KAI3870029.1"/>
    <property type="molecule type" value="Genomic_DNA"/>
</dbReference>
<evidence type="ECO:0000259" key="1">
    <source>
        <dbReference type="Pfam" id="PF01926"/>
    </source>
</evidence>
<dbReference type="Pfam" id="PF01926">
    <property type="entry name" value="MMR_HSR1"/>
    <property type="match status" value="1"/>
</dbReference>
<evidence type="ECO:0000313" key="4">
    <source>
        <dbReference type="Proteomes" id="UP001202328"/>
    </source>
</evidence>
<protein>
    <recommendedName>
        <fullName evidence="1">G domain-containing protein</fullName>
    </recommendedName>
</protein>
<dbReference type="GO" id="GO:0019843">
    <property type="term" value="F:rRNA binding"/>
    <property type="evidence" value="ECO:0007669"/>
    <property type="project" value="TreeGrafter"/>
</dbReference>
<dbReference type="InterPro" id="IPR006073">
    <property type="entry name" value="GTP-bd"/>
</dbReference>
<dbReference type="PANTHER" id="PTHR42698">
    <property type="entry name" value="GTPASE ERA"/>
    <property type="match status" value="1"/>
</dbReference>
<dbReference type="GO" id="GO:0000028">
    <property type="term" value="P:ribosomal small subunit assembly"/>
    <property type="evidence" value="ECO:0007669"/>
    <property type="project" value="TreeGrafter"/>
</dbReference>
<proteinExistence type="predicted"/>
<dbReference type="SUPFAM" id="SSF52540">
    <property type="entry name" value="P-loop containing nucleoside triphosphate hydrolases"/>
    <property type="match status" value="1"/>
</dbReference>
<dbReference type="EMBL" id="JAJJMB010000609">
    <property type="protein sequence ID" value="KAI3961709.1"/>
    <property type="molecule type" value="Genomic_DNA"/>
</dbReference>
<gene>
    <name evidence="2" type="ORF">MKW98_016705</name>
    <name evidence="3" type="ORF">MKW98_021537</name>
</gene>
<dbReference type="Gene3D" id="3.40.50.300">
    <property type="entry name" value="P-loop containing nucleotide triphosphate hydrolases"/>
    <property type="match status" value="1"/>
</dbReference>
<keyword evidence="4" id="KW-1185">Reference proteome</keyword>
<feature type="domain" description="G" evidence="1">
    <location>
        <begin position="40"/>
        <end position="84"/>
    </location>
</feature>
<evidence type="ECO:0000313" key="2">
    <source>
        <dbReference type="EMBL" id="KAI3870029.1"/>
    </source>
</evidence>
<organism evidence="2 4">
    <name type="scientific">Papaver atlanticum</name>
    <dbReference type="NCBI Taxonomy" id="357466"/>
    <lineage>
        <taxon>Eukaryota</taxon>
        <taxon>Viridiplantae</taxon>
        <taxon>Streptophyta</taxon>
        <taxon>Embryophyta</taxon>
        <taxon>Tracheophyta</taxon>
        <taxon>Spermatophyta</taxon>
        <taxon>Magnoliopsida</taxon>
        <taxon>Ranunculales</taxon>
        <taxon>Papaveraceae</taxon>
        <taxon>Papaveroideae</taxon>
        <taxon>Papaver</taxon>
    </lineage>
</organism>
<dbReference type="GO" id="GO:0043024">
    <property type="term" value="F:ribosomal small subunit binding"/>
    <property type="evidence" value="ECO:0007669"/>
    <property type="project" value="TreeGrafter"/>
</dbReference>
<dbReference type="AlphaFoldDB" id="A0AAD4S753"/>
<evidence type="ECO:0000313" key="3">
    <source>
        <dbReference type="EMBL" id="KAI3961709.1"/>
    </source>
</evidence>
<sequence length="87" mass="9384">MRVVEELKSLQELSAMEKSDVEEEEEDMIVKEEDQKSLSVGIIGAPNAGKSALTNFMVGSKVAAVSPKTNTTTHEVLGVMTKGNTQM</sequence>
<dbReference type="PANTHER" id="PTHR42698:SF1">
    <property type="entry name" value="GTPASE ERA, MITOCHONDRIAL"/>
    <property type="match status" value="1"/>
</dbReference>
<dbReference type="GO" id="GO:0005525">
    <property type="term" value="F:GTP binding"/>
    <property type="evidence" value="ECO:0007669"/>
    <property type="project" value="InterPro"/>
</dbReference>
<accession>A0AAD4S753</accession>
<reference evidence="2" key="1">
    <citation type="submission" date="2022-04" db="EMBL/GenBank/DDBJ databases">
        <title>A functionally conserved STORR gene fusion in Papaver species that diverged 16.8 million years ago.</title>
        <authorList>
            <person name="Catania T."/>
        </authorList>
    </citation>
    <scope>NUCLEOTIDE SEQUENCE</scope>
    <source>
        <strain evidence="2">S-188037</strain>
    </source>
</reference>
<comment type="caution">
    <text evidence="2">The sequence shown here is derived from an EMBL/GenBank/DDBJ whole genome shotgun (WGS) entry which is preliminary data.</text>
</comment>
<dbReference type="Proteomes" id="UP001202328">
    <property type="component" value="Unassembled WGS sequence"/>
</dbReference>
<dbReference type="InterPro" id="IPR027417">
    <property type="entry name" value="P-loop_NTPase"/>
</dbReference>